<dbReference type="SUPFAM" id="SSF57783">
    <property type="entry name" value="Zinc beta-ribbon"/>
    <property type="match status" value="1"/>
</dbReference>
<dbReference type="PROSITE" id="PS51321">
    <property type="entry name" value="TFIIS_CENTRAL"/>
    <property type="match status" value="1"/>
</dbReference>
<evidence type="ECO:0000259" key="9">
    <source>
        <dbReference type="PROSITE" id="PS51321"/>
    </source>
</evidence>
<dbReference type="RefSeq" id="XP_014151567.1">
    <property type="nucleotide sequence ID" value="XM_014296092.1"/>
</dbReference>
<dbReference type="PIRSF" id="PIRSF006704">
    <property type="entry name" value="TF_IIS"/>
    <property type="match status" value="1"/>
</dbReference>
<feature type="compositionally biased region" description="Pro residues" evidence="6">
    <location>
        <begin position="86"/>
        <end position="103"/>
    </location>
</feature>
<feature type="domain" description="TFIIS central" evidence="9">
    <location>
        <begin position="129"/>
        <end position="243"/>
    </location>
</feature>
<keyword evidence="2 5" id="KW-0863">Zinc-finger</keyword>
<dbReference type="PROSITE" id="PS00466">
    <property type="entry name" value="ZF_TFIIS_1"/>
    <property type="match status" value="1"/>
</dbReference>
<dbReference type="PANTHER" id="PTHR11477:SF0">
    <property type="entry name" value="IP08861P-RELATED"/>
    <property type="match status" value="1"/>
</dbReference>
<keyword evidence="3" id="KW-0862">Zinc</keyword>
<dbReference type="InterPro" id="IPR035441">
    <property type="entry name" value="TFIIS/LEDGF_dom_sf"/>
</dbReference>
<dbReference type="GO" id="GO:0003746">
    <property type="term" value="F:translation elongation factor activity"/>
    <property type="evidence" value="ECO:0007669"/>
    <property type="project" value="UniProtKB-KW"/>
</dbReference>
<feature type="domain" description="TFIIS-type" evidence="8">
    <location>
        <begin position="247"/>
        <end position="287"/>
    </location>
</feature>
<dbReference type="Pfam" id="PF07500">
    <property type="entry name" value="TFIIS_M"/>
    <property type="match status" value="1"/>
</dbReference>
<keyword evidence="4" id="KW-0539">Nucleus</keyword>
<feature type="compositionally biased region" description="Low complexity" evidence="6">
    <location>
        <begin position="65"/>
        <end position="77"/>
    </location>
</feature>
<dbReference type="GO" id="GO:0008270">
    <property type="term" value="F:zinc ion binding"/>
    <property type="evidence" value="ECO:0007669"/>
    <property type="project" value="UniProtKB-KW"/>
</dbReference>
<dbReference type="Pfam" id="PF01096">
    <property type="entry name" value="Zn_ribbon_TFIIS"/>
    <property type="match status" value="1"/>
</dbReference>
<gene>
    <name evidence="10" type="ORF">SARC_09878</name>
</gene>
<dbReference type="GO" id="GO:0005634">
    <property type="term" value="C:nucleus"/>
    <property type="evidence" value="ECO:0007669"/>
    <property type="project" value="TreeGrafter"/>
</dbReference>
<evidence type="ECO:0000256" key="2">
    <source>
        <dbReference type="ARBA" id="ARBA00022771"/>
    </source>
</evidence>
<evidence type="ECO:0000259" key="8">
    <source>
        <dbReference type="PROSITE" id="PS51133"/>
    </source>
</evidence>
<dbReference type="Gene3D" id="1.20.930.10">
    <property type="entry name" value="Conserved domain common to transcription factors TFIIS, elongin A, CRSP70"/>
    <property type="match status" value="1"/>
</dbReference>
<evidence type="ECO:0000256" key="7">
    <source>
        <dbReference type="SAM" id="SignalP"/>
    </source>
</evidence>
<dbReference type="SMART" id="SM00510">
    <property type="entry name" value="TFS2M"/>
    <property type="match status" value="1"/>
</dbReference>
<accession>A0A0L0FLN5</accession>
<proteinExistence type="predicted"/>
<evidence type="ECO:0000256" key="6">
    <source>
        <dbReference type="SAM" id="MobiDB-lite"/>
    </source>
</evidence>
<dbReference type="PROSITE" id="PS51133">
    <property type="entry name" value="ZF_TFIIS_2"/>
    <property type="match status" value="1"/>
</dbReference>
<sequence length="289" mass="31567">MWAIGGWLIYVYIRVKGAPCMPGETKIGKTLQKLKKATSDSDVKKKCMDIIADWKKIAGAGGAALSSQPSVASAPPATESSVPTTSPKPQPKVKPEPPKPAAPAQPTNNAIKRRVSVEVAGVVKTGNATRDTCRTMLANALKTDENASQYDVGNIASSLETAIFELHPGVDQKYKNLVRSRRSNLQDVKNHDLRKRVLEGDISAKQLATMSTQELANKDILAEIERAKKEAEMDAQIGNVANRTQTHQFQCGKCKKNDTSFFQMQTRSADEPMTTFVTCNVCGNKWKFC</sequence>
<feature type="chain" id="PRO_5005538187" evidence="7">
    <location>
        <begin position="18"/>
        <end position="289"/>
    </location>
</feature>
<dbReference type="SUPFAM" id="SSF47676">
    <property type="entry name" value="Conserved domain common to transcription factors TFIIS, elongin A, CRSP70"/>
    <property type="match status" value="1"/>
</dbReference>
<evidence type="ECO:0000313" key="10">
    <source>
        <dbReference type="EMBL" id="KNC77665.1"/>
    </source>
</evidence>
<dbReference type="GO" id="GO:0006351">
    <property type="term" value="P:DNA-templated transcription"/>
    <property type="evidence" value="ECO:0007669"/>
    <property type="project" value="InterPro"/>
</dbReference>
<evidence type="ECO:0000256" key="4">
    <source>
        <dbReference type="ARBA" id="ARBA00023242"/>
    </source>
</evidence>
<dbReference type="Proteomes" id="UP000054560">
    <property type="component" value="Unassembled WGS sequence"/>
</dbReference>
<evidence type="ECO:0000256" key="1">
    <source>
        <dbReference type="ARBA" id="ARBA00022723"/>
    </source>
</evidence>
<keyword evidence="10" id="KW-0251">Elongation factor</keyword>
<dbReference type="Gene3D" id="1.10.472.30">
    <property type="entry name" value="Transcription elongation factor S-II, central domain"/>
    <property type="match status" value="1"/>
</dbReference>
<dbReference type="Pfam" id="PF08711">
    <property type="entry name" value="Med26"/>
    <property type="match status" value="1"/>
</dbReference>
<dbReference type="InterPro" id="IPR017923">
    <property type="entry name" value="TFIIS_N"/>
</dbReference>
<dbReference type="InterPro" id="IPR001222">
    <property type="entry name" value="Znf_TFIIS"/>
</dbReference>
<dbReference type="InterPro" id="IPR036575">
    <property type="entry name" value="TFIIS_cen_dom_sf"/>
</dbReference>
<dbReference type="eggNOG" id="KOG1105">
    <property type="taxonomic scope" value="Eukaryota"/>
</dbReference>
<dbReference type="SUPFAM" id="SSF46942">
    <property type="entry name" value="Elongation factor TFIIS domain 2"/>
    <property type="match status" value="1"/>
</dbReference>
<keyword evidence="11" id="KW-1185">Reference proteome</keyword>
<dbReference type="InterPro" id="IPR035100">
    <property type="entry name" value="TF_IIS-typ"/>
</dbReference>
<evidence type="ECO:0000256" key="5">
    <source>
        <dbReference type="PROSITE-ProRule" id="PRU00472"/>
    </source>
</evidence>
<protein>
    <submittedName>
        <fullName evidence="10">Transcription elongation factor S-II</fullName>
    </submittedName>
</protein>
<dbReference type="GO" id="GO:0003676">
    <property type="term" value="F:nucleic acid binding"/>
    <property type="evidence" value="ECO:0007669"/>
    <property type="project" value="InterPro"/>
</dbReference>
<evidence type="ECO:0000313" key="11">
    <source>
        <dbReference type="Proteomes" id="UP000054560"/>
    </source>
</evidence>
<evidence type="ECO:0000256" key="3">
    <source>
        <dbReference type="ARBA" id="ARBA00022833"/>
    </source>
</evidence>
<feature type="signal peptide" evidence="7">
    <location>
        <begin position="1"/>
        <end position="17"/>
    </location>
</feature>
<dbReference type="OrthoDB" id="44867at2759"/>
<dbReference type="InterPro" id="IPR003618">
    <property type="entry name" value="TFIIS_cen_dom"/>
</dbReference>
<keyword evidence="10" id="KW-0648">Protein biosynthesis</keyword>
<dbReference type="SMART" id="SM00440">
    <property type="entry name" value="ZnF_C2C2"/>
    <property type="match status" value="1"/>
</dbReference>
<dbReference type="EMBL" id="KQ242666">
    <property type="protein sequence ID" value="KNC77665.1"/>
    <property type="molecule type" value="Genomic_DNA"/>
</dbReference>
<reference evidence="10 11" key="1">
    <citation type="submission" date="2011-02" db="EMBL/GenBank/DDBJ databases">
        <title>The Genome Sequence of Sphaeroforma arctica JP610.</title>
        <authorList>
            <consortium name="The Broad Institute Genome Sequencing Platform"/>
            <person name="Russ C."/>
            <person name="Cuomo C."/>
            <person name="Young S.K."/>
            <person name="Zeng Q."/>
            <person name="Gargeya S."/>
            <person name="Alvarado L."/>
            <person name="Berlin A."/>
            <person name="Chapman S.B."/>
            <person name="Chen Z."/>
            <person name="Freedman E."/>
            <person name="Gellesch M."/>
            <person name="Goldberg J."/>
            <person name="Griggs A."/>
            <person name="Gujja S."/>
            <person name="Heilman E."/>
            <person name="Heiman D."/>
            <person name="Howarth C."/>
            <person name="Mehta T."/>
            <person name="Neiman D."/>
            <person name="Pearson M."/>
            <person name="Roberts A."/>
            <person name="Saif S."/>
            <person name="Shea T."/>
            <person name="Shenoy N."/>
            <person name="Sisk P."/>
            <person name="Stolte C."/>
            <person name="Sykes S."/>
            <person name="White J."/>
            <person name="Yandava C."/>
            <person name="Burger G."/>
            <person name="Gray M.W."/>
            <person name="Holland P.W.H."/>
            <person name="King N."/>
            <person name="Lang F.B.F."/>
            <person name="Roger A.J."/>
            <person name="Ruiz-Trillo I."/>
            <person name="Haas B."/>
            <person name="Nusbaum C."/>
            <person name="Birren B."/>
        </authorList>
    </citation>
    <scope>NUCLEOTIDE SEQUENCE [LARGE SCALE GENOMIC DNA]</scope>
    <source>
        <strain evidence="10 11">JP610</strain>
    </source>
</reference>
<dbReference type="Gene3D" id="2.20.25.10">
    <property type="match status" value="1"/>
</dbReference>
<organism evidence="10 11">
    <name type="scientific">Sphaeroforma arctica JP610</name>
    <dbReference type="NCBI Taxonomy" id="667725"/>
    <lineage>
        <taxon>Eukaryota</taxon>
        <taxon>Ichthyosporea</taxon>
        <taxon>Ichthyophonida</taxon>
        <taxon>Sphaeroforma</taxon>
    </lineage>
</organism>
<keyword evidence="7" id="KW-0732">Signal</keyword>
<dbReference type="AlphaFoldDB" id="A0A0L0FLN5"/>
<feature type="region of interest" description="Disordered" evidence="6">
    <location>
        <begin position="65"/>
        <end position="113"/>
    </location>
</feature>
<dbReference type="CDD" id="cd13749">
    <property type="entry name" value="Zn-ribbon_TFIIS"/>
    <property type="match status" value="1"/>
</dbReference>
<dbReference type="GeneID" id="25910382"/>
<keyword evidence="1" id="KW-0479">Metal-binding</keyword>
<name>A0A0L0FLN5_9EUKA</name>
<dbReference type="STRING" id="667725.A0A0L0FLN5"/>
<dbReference type="PANTHER" id="PTHR11477">
    <property type="entry name" value="TRANSCRIPTION FACTOR S-II ZINC FINGER DOMAIN-CONTAINING PROTEIN"/>
    <property type="match status" value="1"/>
</dbReference>